<evidence type="ECO:0000256" key="2">
    <source>
        <dbReference type="SAM" id="Phobius"/>
    </source>
</evidence>
<sequence length="211" mass="23022">MTAVVTGSASATDNYIANDENAYGPQYAQNWTGIDNEIFSRRLTAAFNTVWEAGSDEYNLTKSSSALPENPADSWTNQTDATITTTEPAYYVNRLWAVILILTTTFLQVLAICGLILKCLIRGPDILGFANSLTRDNAFVPVSGGSFQDGAKRARSLRNMRVRLADVQPRESHGYVAFSAVPSAPSPGGDNDGDKEESQNLGQLRKTRMYI</sequence>
<keyword evidence="2" id="KW-1133">Transmembrane helix</keyword>
<feature type="region of interest" description="Disordered" evidence="1">
    <location>
        <begin position="181"/>
        <end position="211"/>
    </location>
</feature>
<keyword evidence="2" id="KW-0472">Membrane</keyword>
<accession>A0A9W4RWR1</accession>
<dbReference type="AlphaFoldDB" id="A0A9W4RWR1"/>
<name>A0A9W4RWR1_9PEZI</name>
<organism evidence="3 4">
    <name type="scientific">Colletotrichum noveboracense</name>
    <dbReference type="NCBI Taxonomy" id="2664923"/>
    <lineage>
        <taxon>Eukaryota</taxon>
        <taxon>Fungi</taxon>
        <taxon>Dikarya</taxon>
        <taxon>Ascomycota</taxon>
        <taxon>Pezizomycotina</taxon>
        <taxon>Sordariomycetes</taxon>
        <taxon>Hypocreomycetidae</taxon>
        <taxon>Glomerellales</taxon>
        <taxon>Glomerellaceae</taxon>
        <taxon>Colletotrichum</taxon>
        <taxon>Colletotrichum gloeosporioides species complex</taxon>
    </lineage>
</organism>
<gene>
    <name evidence="3" type="ORF">CGXH109_LOCUS80403</name>
</gene>
<keyword evidence="2" id="KW-0812">Transmembrane</keyword>
<protein>
    <submittedName>
        <fullName evidence="3">Uncharacterized protein</fullName>
    </submittedName>
</protein>
<proteinExistence type="predicted"/>
<dbReference type="Proteomes" id="UP001152533">
    <property type="component" value="Unassembled WGS sequence"/>
</dbReference>
<evidence type="ECO:0000256" key="1">
    <source>
        <dbReference type="SAM" id="MobiDB-lite"/>
    </source>
</evidence>
<feature type="transmembrane region" description="Helical" evidence="2">
    <location>
        <begin position="95"/>
        <end position="117"/>
    </location>
</feature>
<reference evidence="3" key="1">
    <citation type="submission" date="2022-08" db="EMBL/GenBank/DDBJ databases">
        <authorList>
            <person name="Giroux E."/>
            <person name="Giroux E."/>
        </authorList>
    </citation>
    <scope>NUCLEOTIDE SEQUENCE</scope>
    <source>
        <strain evidence="3">H1091258</strain>
    </source>
</reference>
<keyword evidence="4" id="KW-1185">Reference proteome</keyword>
<dbReference type="EMBL" id="CAMGZC010000617">
    <property type="protein sequence ID" value="CAI0648888.1"/>
    <property type="molecule type" value="Genomic_DNA"/>
</dbReference>
<evidence type="ECO:0000313" key="3">
    <source>
        <dbReference type="EMBL" id="CAI0648888.1"/>
    </source>
</evidence>
<evidence type="ECO:0000313" key="4">
    <source>
        <dbReference type="Proteomes" id="UP001152533"/>
    </source>
</evidence>
<comment type="caution">
    <text evidence="3">The sequence shown here is derived from an EMBL/GenBank/DDBJ whole genome shotgun (WGS) entry which is preliminary data.</text>
</comment>